<gene>
    <name evidence="3" type="ORF">J2S18_002850</name>
</gene>
<feature type="domain" description="Glycosyl transferase family 1" evidence="2">
    <location>
        <begin position="180"/>
        <end position="325"/>
    </location>
</feature>
<accession>A0ABT9UX25</accession>
<dbReference type="Gene3D" id="3.40.50.2000">
    <property type="entry name" value="Glycogen Phosphorylase B"/>
    <property type="match status" value="1"/>
</dbReference>
<dbReference type="EMBL" id="JAUSUF010000013">
    <property type="protein sequence ID" value="MDQ0150876.1"/>
    <property type="molecule type" value="Genomic_DNA"/>
</dbReference>
<sequence>MRILVNDIAASNGGALTILKEFYQYIKENDIGNEWIFLIGDDYLKETEKIKIIVRKDIKKSWLKRLKFDYISGKKLINNLKVDRVVSLQNTAIFGLKIPQILYIHQSIPFQKSKKFSFFKSKERILAIYQYIIGWIIKKSIGVSDKVIVQTKWMKKEIEKYSNLDKTKVVDILPDIKIENINDDKIKIKDNLFFYPASNEIYKNHNCIFEACKILNDKGINNFKVILTINPDELNRNLSNIYAMGNLNINNVYDIYKNSILIFPSYIETVGLPLLESRKVGTIILASNCEFSREVLGEYKNAYYFNPFNSMELAYLMEKFIKKNKPLVLERENLIIKNSGWEMCLKEILE</sequence>
<evidence type="ECO:0000313" key="3">
    <source>
        <dbReference type="EMBL" id="MDQ0150876.1"/>
    </source>
</evidence>
<name>A0ABT9UX25_9FIRM</name>
<dbReference type="Pfam" id="PF00534">
    <property type="entry name" value="Glycos_transf_1"/>
    <property type="match status" value="1"/>
</dbReference>
<organism evidence="3 4">
    <name type="scientific">Eubacterium multiforme</name>
    <dbReference type="NCBI Taxonomy" id="83339"/>
    <lineage>
        <taxon>Bacteria</taxon>
        <taxon>Bacillati</taxon>
        <taxon>Bacillota</taxon>
        <taxon>Clostridia</taxon>
        <taxon>Eubacteriales</taxon>
        <taxon>Eubacteriaceae</taxon>
        <taxon>Eubacterium</taxon>
    </lineage>
</organism>
<dbReference type="PANTHER" id="PTHR46401:SF2">
    <property type="entry name" value="GLYCOSYLTRANSFERASE WBBK-RELATED"/>
    <property type="match status" value="1"/>
</dbReference>
<evidence type="ECO:0000313" key="4">
    <source>
        <dbReference type="Proteomes" id="UP001228504"/>
    </source>
</evidence>
<keyword evidence="1" id="KW-0808">Transferase</keyword>
<proteinExistence type="predicted"/>
<dbReference type="Proteomes" id="UP001228504">
    <property type="component" value="Unassembled WGS sequence"/>
</dbReference>
<dbReference type="InterPro" id="IPR001296">
    <property type="entry name" value="Glyco_trans_1"/>
</dbReference>
<comment type="caution">
    <text evidence="3">The sequence shown here is derived from an EMBL/GenBank/DDBJ whole genome shotgun (WGS) entry which is preliminary data.</text>
</comment>
<dbReference type="PANTHER" id="PTHR46401">
    <property type="entry name" value="GLYCOSYLTRANSFERASE WBBK-RELATED"/>
    <property type="match status" value="1"/>
</dbReference>
<evidence type="ECO:0000259" key="2">
    <source>
        <dbReference type="Pfam" id="PF00534"/>
    </source>
</evidence>
<protein>
    <submittedName>
        <fullName evidence="3">Glycosyltransferase involved in cell wall biosynthesis</fullName>
    </submittedName>
</protein>
<dbReference type="RefSeq" id="WP_307487713.1">
    <property type="nucleotide sequence ID" value="NZ_JAUSUF010000013.1"/>
</dbReference>
<evidence type="ECO:0000256" key="1">
    <source>
        <dbReference type="ARBA" id="ARBA00022679"/>
    </source>
</evidence>
<keyword evidence="4" id="KW-1185">Reference proteome</keyword>
<reference evidence="3 4" key="1">
    <citation type="submission" date="2023-07" db="EMBL/GenBank/DDBJ databases">
        <title>Genomic Encyclopedia of Type Strains, Phase IV (KMG-IV): sequencing the most valuable type-strain genomes for metagenomic binning, comparative biology and taxonomic classification.</title>
        <authorList>
            <person name="Goeker M."/>
        </authorList>
    </citation>
    <scope>NUCLEOTIDE SEQUENCE [LARGE SCALE GENOMIC DNA]</scope>
    <source>
        <strain evidence="3 4">DSM 20694</strain>
    </source>
</reference>
<dbReference type="SUPFAM" id="SSF53756">
    <property type="entry name" value="UDP-Glycosyltransferase/glycogen phosphorylase"/>
    <property type="match status" value="1"/>
</dbReference>